<comment type="caution">
    <text evidence="1">The sequence shown here is derived from an EMBL/GenBank/DDBJ whole genome shotgun (WGS) entry which is preliminary data.</text>
</comment>
<sequence>MERNPPMSRACNLQDCKGDHFHSKDGQIPSKGAGLKGRWKFVVPSRLHLPYCETCKDSLGFSGLSALWFSAASS</sequence>
<evidence type="ECO:0000313" key="2">
    <source>
        <dbReference type="Proteomes" id="UP001497382"/>
    </source>
</evidence>
<accession>A0AAV2AW79</accession>
<dbReference type="AlphaFoldDB" id="A0AAV2AW79"/>
<evidence type="ECO:0000313" key="1">
    <source>
        <dbReference type="EMBL" id="CAL1288310.1"/>
    </source>
</evidence>
<dbReference type="Proteomes" id="UP001497382">
    <property type="component" value="Unassembled WGS sequence"/>
</dbReference>
<gene>
    <name evidence="1" type="ORF">LARSCL_LOCUS15275</name>
</gene>
<name>A0AAV2AW79_9ARAC</name>
<reference evidence="1 2" key="1">
    <citation type="submission" date="2024-04" db="EMBL/GenBank/DDBJ databases">
        <authorList>
            <person name="Rising A."/>
            <person name="Reimegard J."/>
            <person name="Sonavane S."/>
            <person name="Akerstrom W."/>
            <person name="Nylinder S."/>
            <person name="Hedman E."/>
            <person name="Kallberg Y."/>
        </authorList>
    </citation>
    <scope>NUCLEOTIDE SEQUENCE [LARGE SCALE GENOMIC DNA]</scope>
</reference>
<keyword evidence="2" id="KW-1185">Reference proteome</keyword>
<organism evidence="1 2">
    <name type="scientific">Larinioides sclopetarius</name>
    <dbReference type="NCBI Taxonomy" id="280406"/>
    <lineage>
        <taxon>Eukaryota</taxon>
        <taxon>Metazoa</taxon>
        <taxon>Ecdysozoa</taxon>
        <taxon>Arthropoda</taxon>
        <taxon>Chelicerata</taxon>
        <taxon>Arachnida</taxon>
        <taxon>Araneae</taxon>
        <taxon>Araneomorphae</taxon>
        <taxon>Entelegynae</taxon>
        <taxon>Araneoidea</taxon>
        <taxon>Araneidae</taxon>
        <taxon>Larinioides</taxon>
    </lineage>
</organism>
<dbReference type="EMBL" id="CAXIEN010000229">
    <property type="protein sequence ID" value="CAL1288310.1"/>
    <property type="molecule type" value="Genomic_DNA"/>
</dbReference>
<protein>
    <submittedName>
        <fullName evidence="1">Uncharacterized protein</fullName>
    </submittedName>
</protein>
<proteinExistence type="predicted"/>